<protein>
    <submittedName>
        <fullName evidence="2">Alginate export family protein</fullName>
    </submittedName>
</protein>
<comment type="caution">
    <text evidence="2">The sequence shown here is derived from an EMBL/GenBank/DDBJ whole genome shotgun (WGS) entry which is preliminary data.</text>
</comment>
<dbReference type="InterPro" id="IPR025388">
    <property type="entry name" value="Alginate_export_dom"/>
</dbReference>
<evidence type="ECO:0000259" key="1">
    <source>
        <dbReference type="Pfam" id="PF13372"/>
    </source>
</evidence>
<dbReference type="EMBL" id="JAEVLS010000008">
    <property type="protein sequence ID" value="MBM0108546.1"/>
    <property type="molecule type" value="Genomic_DNA"/>
</dbReference>
<dbReference type="RefSeq" id="WP_203170699.1">
    <property type="nucleotide sequence ID" value="NZ_JAEVLS010000008.1"/>
</dbReference>
<name>A0ABS1X5Q4_9GAMM</name>
<evidence type="ECO:0000313" key="2">
    <source>
        <dbReference type="EMBL" id="MBM0108546.1"/>
    </source>
</evidence>
<dbReference type="Proteomes" id="UP000661077">
    <property type="component" value="Unassembled WGS sequence"/>
</dbReference>
<dbReference type="SUPFAM" id="SSF56935">
    <property type="entry name" value="Porins"/>
    <property type="match status" value="1"/>
</dbReference>
<keyword evidence="3" id="KW-1185">Reference proteome</keyword>
<sequence length="433" mass="49171">MSTANERCRTRSIVWASALSCAAVDAACVDIPDGYVQLGGEVRQRYEYTHNPGFGAEPQDTHGAWLQRYALHADVQWGRHLRAFVELHSALESGRASGPSRVDENELEFQNAFLEGRYSLSRDWDLHVRAGRQEVQLGSARLVSVRDGPNVRRTFDGLRVLAKTGAWTINALALSPRRDRPGVFDDSTHDSQLLWGVYATREPLETRKLGLDLYYLTREDDEAAYDQGNGAERRQTLGVRLFGSKAGWQWNIEPMLQFGKFDGRRLRAWTIASETGYTWSDRRWQPSVRLSANIASGDRDRSDPDLESFHPLFPRGNYFSEDAILGPQNFYNMHVFLTLNPLDSLTVTVDYNGFWRLSTDDGVYAPNGSLLRSAHGSDERWVATALSLTSEWTVNRHFSFTAIYTHFSPRRFLEQTGPSEAVDFVELTARFKF</sequence>
<reference evidence="2 3" key="1">
    <citation type="journal article" date="2021" name="Int. J. Syst. Evol. Microbiol.">
        <title>Steroidobacter gossypii sp. nov., isolated from soil of cotton cropping field.</title>
        <authorList>
            <person name="Huang R."/>
            <person name="Yang S."/>
            <person name="Zhen C."/>
            <person name="Liu W."/>
        </authorList>
    </citation>
    <scope>NUCLEOTIDE SEQUENCE [LARGE SCALE GENOMIC DNA]</scope>
    <source>
        <strain evidence="2 3">S1-65</strain>
    </source>
</reference>
<gene>
    <name evidence="2" type="ORF">JM946_27755</name>
</gene>
<accession>A0ABS1X5Q4</accession>
<organism evidence="2 3">
    <name type="scientific">Steroidobacter gossypii</name>
    <dbReference type="NCBI Taxonomy" id="2805490"/>
    <lineage>
        <taxon>Bacteria</taxon>
        <taxon>Pseudomonadati</taxon>
        <taxon>Pseudomonadota</taxon>
        <taxon>Gammaproteobacteria</taxon>
        <taxon>Steroidobacterales</taxon>
        <taxon>Steroidobacteraceae</taxon>
        <taxon>Steroidobacter</taxon>
    </lineage>
</organism>
<proteinExistence type="predicted"/>
<dbReference type="Gene3D" id="2.40.160.100">
    <property type="match status" value="1"/>
</dbReference>
<dbReference type="Pfam" id="PF13372">
    <property type="entry name" value="Alginate_exp"/>
    <property type="match status" value="1"/>
</dbReference>
<feature type="domain" description="Alginate export" evidence="1">
    <location>
        <begin position="35"/>
        <end position="421"/>
    </location>
</feature>
<evidence type="ECO:0000313" key="3">
    <source>
        <dbReference type="Proteomes" id="UP000661077"/>
    </source>
</evidence>
<dbReference type="InterPro" id="IPR053728">
    <property type="entry name" value="Alginate_Permeability_Chnl"/>
</dbReference>